<dbReference type="EMBL" id="FNBK01000016">
    <property type="protein sequence ID" value="SDG13604.1"/>
    <property type="molecule type" value="Genomic_DNA"/>
</dbReference>
<sequence>MAEPATVVRDLTYGDTARVTDPDVGEVSVMVFRPQETAEVAPGIQQFVFTHESGRIIGMNRTLDADEDGDWEACRLVVDDDGFQHALLLRPNGDLHLHTRREPGEPDDWEHRGVVQDIKPLESVEQN</sequence>
<keyword evidence="3" id="KW-1185">Reference proteome</keyword>
<protein>
    <submittedName>
        <fullName evidence="2">Uncharacterized protein</fullName>
    </submittedName>
</protein>
<accession>A0A1G7RSJ5</accession>
<evidence type="ECO:0000256" key="1">
    <source>
        <dbReference type="SAM" id="MobiDB-lite"/>
    </source>
</evidence>
<dbReference type="Proteomes" id="UP000199076">
    <property type="component" value="Unassembled WGS sequence"/>
</dbReference>
<gene>
    <name evidence="2" type="ORF">SAMN05216218_1169</name>
</gene>
<name>A0A1G7RSJ5_9EURY</name>
<evidence type="ECO:0000313" key="2">
    <source>
        <dbReference type="EMBL" id="SDG13604.1"/>
    </source>
</evidence>
<organism evidence="2 3">
    <name type="scientific">Halorientalis regularis</name>
    <dbReference type="NCBI Taxonomy" id="660518"/>
    <lineage>
        <taxon>Archaea</taxon>
        <taxon>Methanobacteriati</taxon>
        <taxon>Methanobacteriota</taxon>
        <taxon>Stenosarchaea group</taxon>
        <taxon>Halobacteria</taxon>
        <taxon>Halobacteriales</taxon>
        <taxon>Haloarculaceae</taxon>
        <taxon>Halorientalis</taxon>
    </lineage>
</organism>
<evidence type="ECO:0000313" key="3">
    <source>
        <dbReference type="Proteomes" id="UP000199076"/>
    </source>
</evidence>
<dbReference type="AlphaFoldDB" id="A0A1G7RSJ5"/>
<reference evidence="3" key="1">
    <citation type="submission" date="2016-10" db="EMBL/GenBank/DDBJ databases">
        <authorList>
            <person name="Varghese N."/>
            <person name="Submissions S."/>
        </authorList>
    </citation>
    <scope>NUCLEOTIDE SEQUENCE [LARGE SCALE GENOMIC DNA]</scope>
    <source>
        <strain evidence="3">IBRC-M 10760</strain>
    </source>
</reference>
<proteinExistence type="predicted"/>
<feature type="region of interest" description="Disordered" evidence="1">
    <location>
        <begin position="96"/>
        <end position="127"/>
    </location>
</feature>